<proteinExistence type="predicted"/>
<feature type="compositionally biased region" description="Basic residues" evidence="1">
    <location>
        <begin position="234"/>
        <end position="245"/>
    </location>
</feature>
<evidence type="ECO:0000256" key="1">
    <source>
        <dbReference type="SAM" id="MobiDB-lite"/>
    </source>
</evidence>
<dbReference type="AlphaFoldDB" id="A0A4D6KMV8"/>
<evidence type="ECO:0000313" key="2">
    <source>
        <dbReference type="EMBL" id="QCD78872.1"/>
    </source>
</evidence>
<dbReference type="Proteomes" id="UP000501690">
    <property type="component" value="Linkage Group LG1"/>
</dbReference>
<gene>
    <name evidence="2" type="ORF">DEO72_LG1g2508</name>
</gene>
<feature type="region of interest" description="Disordered" evidence="1">
    <location>
        <begin position="36"/>
        <end position="61"/>
    </location>
</feature>
<feature type="region of interest" description="Disordered" evidence="1">
    <location>
        <begin position="275"/>
        <end position="303"/>
    </location>
</feature>
<organism evidence="2 3">
    <name type="scientific">Vigna unguiculata</name>
    <name type="common">Cowpea</name>
    <dbReference type="NCBI Taxonomy" id="3917"/>
    <lineage>
        <taxon>Eukaryota</taxon>
        <taxon>Viridiplantae</taxon>
        <taxon>Streptophyta</taxon>
        <taxon>Embryophyta</taxon>
        <taxon>Tracheophyta</taxon>
        <taxon>Spermatophyta</taxon>
        <taxon>Magnoliopsida</taxon>
        <taxon>eudicotyledons</taxon>
        <taxon>Gunneridae</taxon>
        <taxon>Pentapetalae</taxon>
        <taxon>rosids</taxon>
        <taxon>fabids</taxon>
        <taxon>Fabales</taxon>
        <taxon>Fabaceae</taxon>
        <taxon>Papilionoideae</taxon>
        <taxon>50 kb inversion clade</taxon>
        <taxon>NPAAA clade</taxon>
        <taxon>indigoferoid/millettioid clade</taxon>
        <taxon>Phaseoleae</taxon>
        <taxon>Vigna</taxon>
    </lineage>
</organism>
<reference evidence="2 3" key="1">
    <citation type="submission" date="2019-04" db="EMBL/GenBank/DDBJ databases">
        <title>An improved genome assembly and genetic linkage map for asparagus bean, Vigna unguiculata ssp. sesquipedialis.</title>
        <authorList>
            <person name="Xia Q."/>
            <person name="Zhang R."/>
            <person name="Dong Y."/>
        </authorList>
    </citation>
    <scope>NUCLEOTIDE SEQUENCE [LARGE SCALE GENOMIC DNA]</scope>
    <source>
        <tissue evidence="2">Leaf</tissue>
    </source>
</reference>
<protein>
    <submittedName>
        <fullName evidence="2">Uncharacterized protein</fullName>
    </submittedName>
</protein>
<evidence type="ECO:0000313" key="3">
    <source>
        <dbReference type="Proteomes" id="UP000501690"/>
    </source>
</evidence>
<sequence>MASAATISSPATATHHQPAACIHRLSTINHRTGDHTAAKEAGNHRSARPSYPHLAPSSFSPVKPQTCTVFIIFTTPPPVMAATINTTAPLRSRRPPHLQPPLQQLHRDAPPLEEKRSCHPRANIAHHCTTPQHLHDNHPLRSHNCSSRSITTAKHHHCTSRFPREQPRCRSNSTIHGSHHEFLFPQAFITSAAPRRLHLLRTAPAPAPFLQPPSQIKPDTDPPPPHLNLEPPRARTRNAHRSRAHHHIALHRSLQHHHSSDADLKYHQPPFSRSQIGEEELAGEGGAAPSAALLQHPQASMKP</sequence>
<dbReference type="EMBL" id="CP039345">
    <property type="protein sequence ID" value="QCD78872.1"/>
    <property type="molecule type" value="Genomic_DNA"/>
</dbReference>
<feature type="region of interest" description="Disordered" evidence="1">
    <location>
        <begin position="205"/>
        <end position="245"/>
    </location>
</feature>
<name>A0A4D6KMV8_VIGUN</name>
<keyword evidence="3" id="KW-1185">Reference proteome</keyword>
<accession>A0A4D6KMV8</accession>